<dbReference type="PANTHER" id="PTHR42928">
    <property type="entry name" value="TRICARBOXYLATE-BINDING PROTEIN"/>
    <property type="match status" value="1"/>
</dbReference>
<evidence type="ECO:0000313" key="3">
    <source>
        <dbReference type="EMBL" id="TCZ63868.1"/>
    </source>
</evidence>
<dbReference type="InterPro" id="IPR005064">
    <property type="entry name" value="BUG"/>
</dbReference>
<sequence length="349" mass="36435">MRAPYLTPEGCEGSITSHHPEGMMTRPSIPRRVLFALPAAALGDPAEATPTLDRTAQIIVGAAPGGGTDTVARLLAEPLSGRYAPQVIVENRPGASSRLGAEALKVAAADGTAILICPMPVLALCPHVLPRTTRYHPVTDFTAAATVGELAYGLIVRRDHPATDLSSFIDWARAKGDVTFAPPVAGAPQHMLGLALMREAGLNVTVVTYRASTLALPDLIAGRLDCYMSHMAELAPQVRGGQARLLAVSSEARLPGFSDTATFAQQGFPGITASEAFAVMLPASTPPNIAAALNAAIAEAVAEPAMRERLAQLQMTPLVLSPAETAARLAREFTAWGPAVRASGFTPEE</sequence>
<dbReference type="InterPro" id="IPR042100">
    <property type="entry name" value="Bug_dom1"/>
</dbReference>
<comment type="similarity">
    <text evidence="1">Belongs to the UPF0065 (bug) family.</text>
</comment>
<organism evidence="3 4">
    <name type="scientific">Roseicella aquatilis</name>
    <dbReference type="NCBI Taxonomy" id="2527868"/>
    <lineage>
        <taxon>Bacteria</taxon>
        <taxon>Pseudomonadati</taxon>
        <taxon>Pseudomonadota</taxon>
        <taxon>Alphaproteobacteria</taxon>
        <taxon>Acetobacterales</taxon>
        <taxon>Roseomonadaceae</taxon>
        <taxon>Roseicella</taxon>
    </lineage>
</organism>
<feature type="region of interest" description="Disordered" evidence="2">
    <location>
        <begin position="1"/>
        <end position="23"/>
    </location>
</feature>
<dbReference type="EMBL" id="SKBM01000006">
    <property type="protein sequence ID" value="TCZ63868.1"/>
    <property type="molecule type" value="Genomic_DNA"/>
</dbReference>
<dbReference type="OrthoDB" id="9780943at2"/>
<name>A0A4R4DR81_9PROT</name>
<proteinExistence type="inferred from homology"/>
<dbReference type="AlphaFoldDB" id="A0A4R4DR81"/>
<dbReference type="Gene3D" id="3.40.190.10">
    <property type="entry name" value="Periplasmic binding protein-like II"/>
    <property type="match status" value="1"/>
</dbReference>
<dbReference type="Pfam" id="PF03401">
    <property type="entry name" value="TctC"/>
    <property type="match status" value="1"/>
</dbReference>
<evidence type="ECO:0000313" key="4">
    <source>
        <dbReference type="Proteomes" id="UP000295023"/>
    </source>
</evidence>
<dbReference type="PANTHER" id="PTHR42928:SF5">
    <property type="entry name" value="BLR1237 PROTEIN"/>
    <property type="match status" value="1"/>
</dbReference>
<reference evidence="3 4" key="1">
    <citation type="submission" date="2019-03" db="EMBL/GenBank/DDBJ databases">
        <title>Paracraurococcus aquatilis NE82 genome sequence.</title>
        <authorList>
            <person name="Zhao Y."/>
            <person name="Du Z."/>
        </authorList>
    </citation>
    <scope>NUCLEOTIDE SEQUENCE [LARGE SCALE GENOMIC DNA]</scope>
    <source>
        <strain evidence="3 4">NE82</strain>
    </source>
</reference>
<accession>A0A4R4DR81</accession>
<gene>
    <name evidence="3" type="ORF">EXY23_07715</name>
</gene>
<comment type="caution">
    <text evidence="3">The sequence shown here is derived from an EMBL/GenBank/DDBJ whole genome shotgun (WGS) entry which is preliminary data.</text>
</comment>
<evidence type="ECO:0000256" key="2">
    <source>
        <dbReference type="SAM" id="MobiDB-lite"/>
    </source>
</evidence>
<dbReference type="Gene3D" id="3.40.190.150">
    <property type="entry name" value="Bordetella uptake gene, domain 1"/>
    <property type="match status" value="1"/>
</dbReference>
<protein>
    <submittedName>
        <fullName evidence="3">Tripartite tricarboxylate transporter substrate binding protein</fullName>
    </submittedName>
</protein>
<evidence type="ECO:0000256" key="1">
    <source>
        <dbReference type="ARBA" id="ARBA00006987"/>
    </source>
</evidence>
<dbReference type="PIRSF" id="PIRSF017082">
    <property type="entry name" value="YflP"/>
    <property type="match status" value="1"/>
</dbReference>
<dbReference type="CDD" id="cd07012">
    <property type="entry name" value="PBP2_Bug_TTT"/>
    <property type="match status" value="1"/>
</dbReference>
<keyword evidence="4" id="KW-1185">Reference proteome</keyword>
<dbReference type="Proteomes" id="UP000295023">
    <property type="component" value="Unassembled WGS sequence"/>
</dbReference>
<dbReference type="SUPFAM" id="SSF53850">
    <property type="entry name" value="Periplasmic binding protein-like II"/>
    <property type="match status" value="1"/>
</dbReference>